<name>A0AAD9UFK8_RIDPI</name>
<comment type="caution">
    <text evidence="2">The sequence shown here is derived from an EMBL/GenBank/DDBJ whole genome shotgun (WGS) entry which is preliminary data.</text>
</comment>
<evidence type="ECO:0000259" key="1">
    <source>
        <dbReference type="PROSITE" id="PS50206"/>
    </source>
</evidence>
<dbReference type="EMBL" id="JAODUO010000162">
    <property type="protein sequence ID" value="KAK2187551.1"/>
    <property type="molecule type" value="Genomic_DNA"/>
</dbReference>
<organism evidence="2 3">
    <name type="scientific">Ridgeia piscesae</name>
    <name type="common">Tubeworm</name>
    <dbReference type="NCBI Taxonomy" id="27915"/>
    <lineage>
        <taxon>Eukaryota</taxon>
        <taxon>Metazoa</taxon>
        <taxon>Spiralia</taxon>
        <taxon>Lophotrochozoa</taxon>
        <taxon>Annelida</taxon>
        <taxon>Polychaeta</taxon>
        <taxon>Sedentaria</taxon>
        <taxon>Canalipalpata</taxon>
        <taxon>Sabellida</taxon>
        <taxon>Siboglinidae</taxon>
        <taxon>Ridgeia</taxon>
    </lineage>
</organism>
<dbReference type="InterPro" id="IPR001763">
    <property type="entry name" value="Rhodanese-like_dom"/>
</dbReference>
<dbReference type="Proteomes" id="UP001209878">
    <property type="component" value="Unassembled WGS sequence"/>
</dbReference>
<accession>A0AAD9UFK8</accession>
<reference evidence="2" key="1">
    <citation type="journal article" date="2023" name="Mol. Biol. Evol.">
        <title>Third-Generation Sequencing Reveals the Adaptive Role of the Epigenome in Three Deep-Sea Polychaetes.</title>
        <authorList>
            <person name="Perez M."/>
            <person name="Aroh O."/>
            <person name="Sun Y."/>
            <person name="Lan Y."/>
            <person name="Juniper S.K."/>
            <person name="Young C.R."/>
            <person name="Angers B."/>
            <person name="Qian P.Y."/>
        </authorList>
    </citation>
    <scope>NUCLEOTIDE SEQUENCE</scope>
    <source>
        <strain evidence="2">R07B-5</strain>
    </source>
</reference>
<dbReference type="AlphaFoldDB" id="A0AAD9UFK8"/>
<sequence>MSLCLGGCDDNTVYVAANLAALALLDEAGERSDYTRPLTETRGVSRQLAGNSPMPCSAAFERNTSAEMDGTVGEMMSSRQWLSEQLECGRESPGVLLLDCRAPNDYNASHVVGALHVAIPPLLLRRLKKGNLAVSTVISGNEGRDQFALRCRDETLIVYDDSSSETNVNPTGVAWLLLKKLRADGYRARMLNAPALSTVRTRVDVVGVTLLLLLL</sequence>
<evidence type="ECO:0000313" key="2">
    <source>
        <dbReference type="EMBL" id="KAK2187551.1"/>
    </source>
</evidence>
<proteinExistence type="predicted"/>
<gene>
    <name evidence="2" type="ORF">NP493_162g05020</name>
</gene>
<protein>
    <recommendedName>
        <fullName evidence="1">Rhodanese domain-containing protein</fullName>
    </recommendedName>
</protein>
<dbReference type="PROSITE" id="PS50206">
    <property type="entry name" value="RHODANESE_3"/>
    <property type="match status" value="1"/>
</dbReference>
<dbReference type="Gene3D" id="3.40.250.10">
    <property type="entry name" value="Rhodanese-like domain"/>
    <property type="match status" value="1"/>
</dbReference>
<feature type="domain" description="Rhodanese" evidence="1">
    <location>
        <begin position="91"/>
        <end position="198"/>
    </location>
</feature>
<dbReference type="InterPro" id="IPR036873">
    <property type="entry name" value="Rhodanese-like_dom_sf"/>
</dbReference>
<dbReference type="SUPFAM" id="SSF52821">
    <property type="entry name" value="Rhodanese/Cell cycle control phosphatase"/>
    <property type="match status" value="1"/>
</dbReference>
<dbReference type="SMART" id="SM00450">
    <property type="entry name" value="RHOD"/>
    <property type="match status" value="1"/>
</dbReference>
<dbReference type="Pfam" id="PF00581">
    <property type="entry name" value="Rhodanese"/>
    <property type="match status" value="1"/>
</dbReference>
<keyword evidence="3" id="KW-1185">Reference proteome</keyword>
<evidence type="ECO:0000313" key="3">
    <source>
        <dbReference type="Proteomes" id="UP001209878"/>
    </source>
</evidence>
<dbReference type="CDD" id="cd01446">
    <property type="entry name" value="DSP_MapKP"/>
    <property type="match status" value="1"/>
</dbReference>